<dbReference type="Proteomes" id="UP000637774">
    <property type="component" value="Unassembled WGS sequence"/>
</dbReference>
<proteinExistence type="predicted"/>
<accession>A0ABQ2AGI6</accession>
<organism evidence="9 10">
    <name type="scientific">Hymenobacter frigidus</name>
    <dbReference type="NCBI Taxonomy" id="1524095"/>
    <lineage>
        <taxon>Bacteria</taxon>
        <taxon>Pseudomonadati</taxon>
        <taxon>Bacteroidota</taxon>
        <taxon>Cytophagia</taxon>
        <taxon>Cytophagales</taxon>
        <taxon>Hymenobacteraceae</taxon>
        <taxon>Hymenobacter</taxon>
    </lineage>
</organism>
<keyword evidence="3" id="KW-0328">Glycosyltransferase</keyword>
<feature type="transmembrane region" description="Helical" evidence="8">
    <location>
        <begin position="397"/>
        <end position="420"/>
    </location>
</feature>
<dbReference type="PANTHER" id="PTHR33908:SF11">
    <property type="entry name" value="MEMBRANE PROTEIN"/>
    <property type="match status" value="1"/>
</dbReference>
<evidence type="ECO:0000256" key="3">
    <source>
        <dbReference type="ARBA" id="ARBA00022676"/>
    </source>
</evidence>
<dbReference type="EMBL" id="BMGY01000063">
    <property type="protein sequence ID" value="GGH91070.1"/>
    <property type="molecule type" value="Genomic_DNA"/>
</dbReference>
<feature type="transmembrane region" description="Helical" evidence="8">
    <location>
        <begin position="358"/>
        <end position="377"/>
    </location>
</feature>
<dbReference type="PANTHER" id="PTHR33908">
    <property type="entry name" value="MANNOSYLTRANSFERASE YKCB-RELATED"/>
    <property type="match status" value="1"/>
</dbReference>
<feature type="transmembrane region" description="Helical" evidence="8">
    <location>
        <begin position="148"/>
        <end position="165"/>
    </location>
</feature>
<feature type="transmembrane region" description="Helical" evidence="8">
    <location>
        <begin position="91"/>
        <end position="112"/>
    </location>
</feature>
<keyword evidence="2" id="KW-1003">Cell membrane</keyword>
<keyword evidence="7 8" id="KW-0472">Membrane</keyword>
<gene>
    <name evidence="9" type="ORF">GCM10011495_38360</name>
</gene>
<comment type="subcellular location">
    <subcellularLocation>
        <location evidence="1">Cell membrane</location>
        <topology evidence="1">Multi-pass membrane protein</topology>
    </subcellularLocation>
</comment>
<name>A0ABQ2AGI6_9BACT</name>
<comment type="caution">
    <text evidence="9">The sequence shown here is derived from an EMBL/GenBank/DDBJ whole genome shotgun (WGS) entry which is preliminary data.</text>
</comment>
<protein>
    <recommendedName>
        <fullName evidence="11">Glycosyltransferase RgtA/B/C/D-like domain-containing protein</fullName>
    </recommendedName>
</protein>
<evidence type="ECO:0000256" key="7">
    <source>
        <dbReference type="ARBA" id="ARBA00023136"/>
    </source>
</evidence>
<feature type="transmembrane region" description="Helical" evidence="8">
    <location>
        <begin position="211"/>
        <end position="231"/>
    </location>
</feature>
<feature type="transmembrane region" description="Helical" evidence="8">
    <location>
        <begin position="172"/>
        <end position="191"/>
    </location>
</feature>
<evidence type="ECO:0000256" key="2">
    <source>
        <dbReference type="ARBA" id="ARBA00022475"/>
    </source>
</evidence>
<evidence type="ECO:0000256" key="5">
    <source>
        <dbReference type="ARBA" id="ARBA00022692"/>
    </source>
</evidence>
<evidence type="ECO:0000313" key="9">
    <source>
        <dbReference type="EMBL" id="GGH91070.1"/>
    </source>
</evidence>
<evidence type="ECO:0000256" key="4">
    <source>
        <dbReference type="ARBA" id="ARBA00022679"/>
    </source>
</evidence>
<keyword evidence="10" id="KW-1185">Reference proteome</keyword>
<dbReference type="InterPro" id="IPR050297">
    <property type="entry name" value="LipidA_mod_glycosyltrf_83"/>
</dbReference>
<evidence type="ECO:0000256" key="8">
    <source>
        <dbReference type="SAM" id="Phobius"/>
    </source>
</evidence>
<keyword evidence="5 8" id="KW-0812">Transmembrane</keyword>
<evidence type="ECO:0000256" key="6">
    <source>
        <dbReference type="ARBA" id="ARBA00022989"/>
    </source>
</evidence>
<keyword evidence="6 8" id="KW-1133">Transmembrane helix</keyword>
<feature type="transmembrane region" description="Helical" evidence="8">
    <location>
        <begin position="124"/>
        <end position="142"/>
    </location>
</feature>
<reference evidence="10" key="1">
    <citation type="journal article" date="2019" name="Int. J. Syst. Evol. Microbiol.">
        <title>The Global Catalogue of Microorganisms (GCM) 10K type strain sequencing project: providing services to taxonomists for standard genome sequencing and annotation.</title>
        <authorList>
            <consortium name="The Broad Institute Genomics Platform"/>
            <consortium name="The Broad Institute Genome Sequencing Center for Infectious Disease"/>
            <person name="Wu L."/>
            <person name="Ma J."/>
        </authorList>
    </citation>
    <scope>NUCLEOTIDE SEQUENCE [LARGE SCALE GENOMIC DNA]</scope>
    <source>
        <strain evidence="10">CGMCC 1.14966</strain>
    </source>
</reference>
<evidence type="ECO:0000313" key="10">
    <source>
        <dbReference type="Proteomes" id="UP000637774"/>
    </source>
</evidence>
<keyword evidence="4" id="KW-0808">Transferase</keyword>
<evidence type="ECO:0000256" key="1">
    <source>
        <dbReference type="ARBA" id="ARBA00004651"/>
    </source>
</evidence>
<sequence>MERQWVPGWVWTALVLLHLLIFCWVLRAESWSFPDSGRYLQAAENIRLHGELYARPWTGAQPQGQAVQEFTIRTLGYPLVVMGLGRGSSRLWTLLVFQNLLSMLNIGLVLTWWARRAQPTTRQWLVVLVGITTFPAQFIYANAVMSEVLLQTVVLTMTWAVVAFIRRRQLRYFAVGMGALVVALLIKPVFYPLAVVPAVLGMVLVWRWRTAQSLAILGLMPLVVVGMYMGWNKQRTGYAHFSSIAEINLLHYNAAGVLRQVAGPAAEEIWVAGVLNDASVQPNFAARQQLIQRRAGAVLWAHPLVYARQHAQGMVTLFLDPGRFDISHLAGLAEPGGGGLLAQVRAGGLLRALSHLPVGLLTVLALVLLANGIRLVLAARGFWRLGTSGQKLRNGRWIALGLLVYVALLTGPLGAARFLVPVWPLLLAFALVGLKWPDEAEAVSAVNQTAPMREGQC</sequence>
<evidence type="ECO:0008006" key="11">
    <source>
        <dbReference type="Google" id="ProtNLM"/>
    </source>
</evidence>